<keyword evidence="4" id="KW-1185">Reference proteome</keyword>
<gene>
    <name evidence="3" type="ORF">V7S43_016409</name>
</gene>
<evidence type="ECO:0000256" key="2">
    <source>
        <dbReference type="SAM" id="SignalP"/>
    </source>
</evidence>
<keyword evidence="1" id="KW-1133">Transmembrane helix</keyword>
<name>A0ABD3EZN5_9STRA</name>
<dbReference type="Proteomes" id="UP001632037">
    <property type="component" value="Unassembled WGS sequence"/>
</dbReference>
<evidence type="ECO:0000313" key="3">
    <source>
        <dbReference type="EMBL" id="KAL3658525.1"/>
    </source>
</evidence>
<keyword evidence="2" id="KW-0732">Signal</keyword>
<dbReference type="AlphaFoldDB" id="A0ABD3EZN5"/>
<feature type="chain" id="PRO_5044872677" evidence="2">
    <location>
        <begin position="27"/>
        <end position="263"/>
    </location>
</feature>
<comment type="caution">
    <text evidence="3">The sequence shown here is derived from an EMBL/GenBank/DDBJ whole genome shotgun (WGS) entry which is preliminary data.</text>
</comment>
<sequence>MLLMIDLAQLLVSLCDLHLLFKSIESITDKMGINANEIIASASMIANKYPELGQEALVTEDVTKSDVFRLSTLQKIKINTFQAAKKLNSSSQVAPTPNIVRILPIGGPTTQDLAVIERVTPRERQLLLRKALQILFLTEFLLLNEFMEVLTPVLYSCYLVIIFYWPNREFYPLFDGMDEASFHKVVRNILMYGFLEVGSFVLLVVMIHKTTHKFPFQQVAYAIKSSRGTIQCKLVIWLVLLMQSTIPQLGTDYSFNFSWIHKQ</sequence>
<evidence type="ECO:0000256" key="1">
    <source>
        <dbReference type="SAM" id="Phobius"/>
    </source>
</evidence>
<reference evidence="3 4" key="1">
    <citation type="submission" date="2024-09" db="EMBL/GenBank/DDBJ databases">
        <title>Genome sequencing and assembly of Phytophthora oleae, isolate VK10A, causative agent of rot of olive drupes.</title>
        <authorList>
            <person name="Conti Taguali S."/>
            <person name="Riolo M."/>
            <person name="La Spada F."/>
            <person name="Cacciola S.O."/>
            <person name="Dionisio G."/>
        </authorList>
    </citation>
    <scope>NUCLEOTIDE SEQUENCE [LARGE SCALE GENOMIC DNA]</scope>
    <source>
        <strain evidence="3 4">VK10A</strain>
    </source>
</reference>
<proteinExistence type="predicted"/>
<evidence type="ECO:0000313" key="4">
    <source>
        <dbReference type="Proteomes" id="UP001632037"/>
    </source>
</evidence>
<feature type="transmembrane region" description="Helical" evidence="1">
    <location>
        <begin position="185"/>
        <end position="207"/>
    </location>
</feature>
<keyword evidence="1" id="KW-0472">Membrane</keyword>
<organism evidence="3 4">
    <name type="scientific">Phytophthora oleae</name>
    <dbReference type="NCBI Taxonomy" id="2107226"/>
    <lineage>
        <taxon>Eukaryota</taxon>
        <taxon>Sar</taxon>
        <taxon>Stramenopiles</taxon>
        <taxon>Oomycota</taxon>
        <taxon>Peronosporomycetes</taxon>
        <taxon>Peronosporales</taxon>
        <taxon>Peronosporaceae</taxon>
        <taxon>Phytophthora</taxon>
    </lineage>
</organism>
<feature type="transmembrane region" description="Helical" evidence="1">
    <location>
        <begin position="134"/>
        <end position="165"/>
    </location>
</feature>
<protein>
    <submittedName>
        <fullName evidence="3">Uncharacterized protein</fullName>
    </submittedName>
</protein>
<dbReference type="EMBL" id="JBIMZQ010000053">
    <property type="protein sequence ID" value="KAL3658525.1"/>
    <property type="molecule type" value="Genomic_DNA"/>
</dbReference>
<accession>A0ABD3EZN5</accession>
<keyword evidence="1" id="KW-0812">Transmembrane</keyword>
<feature type="signal peptide" evidence="2">
    <location>
        <begin position="1"/>
        <end position="26"/>
    </location>
</feature>